<dbReference type="AlphaFoldDB" id="A0AB34IDG7"/>
<evidence type="ECO:0000313" key="19">
    <source>
        <dbReference type="Proteomes" id="UP001515480"/>
    </source>
</evidence>
<dbReference type="InterPro" id="IPR027417">
    <property type="entry name" value="P-loop_NTPase"/>
</dbReference>
<dbReference type="PANTHER" id="PTHR47958">
    <property type="entry name" value="ATP-DEPENDENT RNA HELICASE DBP3"/>
    <property type="match status" value="1"/>
</dbReference>
<protein>
    <recommendedName>
        <fullName evidence="3">RNA helicase</fullName>
        <ecNumber evidence="3">3.6.4.13</ecNumber>
    </recommendedName>
</protein>
<dbReference type="Gene3D" id="3.40.50.300">
    <property type="entry name" value="P-loop containing nucleotide triphosphate hydrolases"/>
    <property type="match status" value="2"/>
</dbReference>
<keyword evidence="5" id="KW-0698">rRNA processing</keyword>
<evidence type="ECO:0000256" key="12">
    <source>
        <dbReference type="PROSITE-ProRule" id="PRU00552"/>
    </source>
</evidence>
<dbReference type="Pfam" id="PF00271">
    <property type="entry name" value="Helicase_C"/>
    <property type="match status" value="1"/>
</dbReference>
<evidence type="ECO:0000256" key="11">
    <source>
        <dbReference type="ARBA" id="ARBA00037449"/>
    </source>
</evidence>
<dbReference type="EMBL" id="JBGBPQ010000030">
    <property type="protein sequence ID" value="KAL1495929.1"/>
    <property type="molecule type" value="Genomic_DNA"/>
</dbReference>
<comment type="similarity">
    <text evidence="2">Belongs to the DEAD box helicase family. DDX5/DBP2 subfamily.</text>
</comment>
<evidence type="ECO:0000256" key="14">
    <source>
        <dbReference type="SAM" id="MobiDB-lite"/>
    </source>
</evidence>
<dbReference type="CDD" id="cd18787">
    <property type="entry name" value="SF2_C_DEAD"/>
    <property type="match status" value="1"/>
</dbReference>
<gene>
    <name evidence="18" type="ORF">AB1Y20_014571</name>
</gene>
<dbReference type="Proteomes" id="UP001515480">
    <property type="component" value="Unassembled WGS sequence"/>
</dbReference>
<evidence type="ECO:0000256" key="3">
    <source>
        <dbReference type="ARBA" id="ARBA00012552"/>
    </source>
</evidence>
<name>A0AB34IDG7_PRYPA</name>
<dbReference type="SMART" id="SM00490">
    <property type="entry name" value="HELICc"/>
    <property type="match status" value="1"/>
</dbReference>
<accession>A0AB34IDG7</accession>
<evidence type="ECO:0000256" key="7">
    <source>
        <dbReference type="ARBA" id="ARBA00022801"/>
    </source>
</evidence>
<dbReference type="InterPro" id="IPR000629">
    <property type="entry name" value="RNA-helicase_DEAD-box_CS"/>
</dbReference>
<keyword evidence="10" id="KW-0539">Nucleus</keyword>
<dbReference type="GO" id="GO:0003724">
    <property type="term" value="F:RNA helicase activity"/>
    <property type="evidence" value="ECO:0007669"/>
    <property type="project" value="UniProtKB-EC"/>
</dbReference>
<dbReference type="InterPro" id="IPR014014">
    <property type="entry name" value="RNA_helicase_DEAD_Q_motif"/>
</dbReference>
<dbReference type="CDD" id="cd00268">
    <property type="entry name" value="DEADc"/>
    <property type="match status" value="1"/>
</dbReference>
<dbReference type="PROSITE" id="PS51194">
    <property type="entry name" value="HELICASE_CTER"/>
    <property type="match status" value="1"/>
</dbReference>
<evidence type="ECO:0000256" key="5">
    <source>
        <dbReference type="ARBA" id="ARBA00022552"/>
    </source>
</evidence>
<dbReference type="SMART" id="SM00487">
    <property type="entry name" value="DEXDc"/>
    <property type="match status" value="1"/>
</dbReference>
<feature type="domain" description="Helicase C-terminal" evidence="16">
    <location>
        <begin position="375"/>
        <end position="522"/>
    </location>
</feature>
<dbReference type="InterPro" id="IPR014001">
    <property type="entry name" value="Helicase_ATP-bd"/>
</dbReference>
<evidence type="ECO:0000259" key="17">
    <source>
        <dbReference type="PROSITE" id="PS51195"/>
    </source>
</evidence>
<comment type="function">
    <text evidence="11">ATP-dependent RNA helicase required for 60S ribosomal subunit synthesis. Involved in efficient pre-rRNA processing, predominantly at site A3, which is necessary for the normal formation of 25S and 5.8S rRNAs.</text>
</comment>
<comment type="caution">
    <text evidence="18">The sequence shown here is derived from an EMBL/GenBank/DDBJ whole genome shotgun (WGS) entry which is preliminary data.</text>
</comment>
<evidence type="ECO:0000256" key="13">
    <source>
        <dbReference type="RuleBase" id="RU000492"/>
    </source>
</evidence>
<feature type="compositionally biased region" description="Basic and acidic residues" evidence="14">
    <location>
        <begin position="75"/>
        <end position="87"/>
    </location>
</feature>
<keyword evidence="4" id="KW-0690">Ribosome biogenesis</keyword>
<dbReference type="PROSITE" id="PS00039">
    <property type="entry name" value="DEAD_ATP_HELICASE"/>
    <property type="match status" value="1"/>
</dbReference>
<keyword evidence="8 13" id="KW-0347">Helicase</keyword>
<evidence type="ECO:0000313" key="18">
    <source>
        <dbReference type="EMBL" id="KAL1495929.1"/>
    </source>
</evidence>
<sequence length="554" mass="59733">MKTSCKNLIRDALKKAPQKALDVDTLRDSVVKSLVEAGKSRKKAAKIFAEKLALPIFRQEGSTVKLAKSNATPEPEAKASSKRKGGEEAAPSAKKPKGTDPPPAGLAASPVLMMAPAAAAKFCEQHRIEMTGVGAAAFRPVASFADAGFSPPVLRACAAFDKPTPIQAACWPVIMARRDVVGVAETGSGKTLAFFLPAMMHCASPPPHGASGEARVLVLAPTRELAMQSDAVCRDAGAHMGLTSVCIYGGVPKGPQRGALRAGVKVLVATPGRLLDLVNEGACVLHGTTYLVLDEADRMLDMGFEKDVRAIIAMTHRERMTVMFTATWPESIRNLAAEFLHADFVRINVGAETLSANHRVTQEVEVVDQSQKESRLPQLLQKYHASRSNRVLVFALYKNEAARVEQTLIRKGYKCIAIHGDMSQPARTQALEQFKDGSCPLMVATDVAARGLDIPDVEVVINYTFPLTIEDYIHRIGRTGRGGKTGVSHTLFTSFDKAHAGALQNVLREAKQKVPEDLLKFGSSVKKKEHKMYGSFAGDSEKPMKAATKIVFDD</sequence>
<proteinExistence type="inferred from homology"/>
<dbReference type="SUPFAM" id="SSF52540">
    <property type="entry name" value="P-loop containing nucleoside triphosphate hydrolases"/>
    <property type="match status" value="1"/>
</dbReference>
<reference evidence="18 19" key="1">
    <citation type="journal article" date="2024" name="Science">
        <title>Giant polyketide synthase enzymes in the biosynthesis of giant marine polyether toxins.</title>
        <authorList>
            <person name="Fallon T.R."/>
            <person name="Shende V.V."/>
            <person name="Wierzbicki I.H."/>
            <person name="Pendleton A.L."/>
            <person name="Watervoot N.F."/>
            <person name="Auber R.P."/>
            <person name="Gonzalez D.J."/>
            <person name="Wisecaver J.H."/>
            <person name="Moore B.S."/>
        </authorList>
    </citation>
    <scope>NUCLEOTIDE SEQUENCE [LARGE SCALE GENOMIC DNA]</scope>
    <source>
        <strain evidence="18 19">12B1</strain>
    </source>
</reference>
<dbReference type="GO" id="GO:0005524">
    <property type="term" value="F:ATP binding"/>
    <property type="evidence" value="ECO:0007669"/>
    <property type="project" value="UniProtKB-KW"/>
</dbReference>
<evidence type="ECO:0000259" key="15">
    <source>
        <dbReference type="PROSITE" id="PS51192"/>
    </source>
</evidence>
<evidence type="ECO:0000256" key="8">
    <source>
        <dbReference type="ARBA" id="ARBA00022806"/>
    </source>
</evidence>
<keyword evidence="7 13" id="KW-0378">Hydrolase</keyword>
<evidence type="ECO:0000259" key="16">
    <source>
        <dbReference type="PROSITE" id="PS51194"/>
    </source>
</evidence>
<keyword evidence="19" id="KW-1185">Reference proteome</keyword>
<evidence type="ECO:0000256" key="10">
    <source>
        <dbReference type="ARBA" id="ARBA00023242"/>
    </source>
</evidence>
<evidence type="ECO:0000256" key="1">
    <source>
        <dbReference type="ARBA" id="ARBA00004604"/>
    </source>
</evidence>
<dbReference type="PROSITE" id="PS51195">
    <property type="entry name" value="Q_MOTIF"/>
    <property type="match status" value="1"/>
</dbReference>
<dbReference type="PROSITE" id="PS51192">
    <property type="entry name" value="HELICASE_ATP_BIND_1"/>
    <property type="match status" value="1"/>
</dbReference>
<feature type="domain" description="DEAD-box RNA helicase Q" evidence="17">
    <location>
        <begin position="142"/>
        <end position="168"/>
    </location>
</feature>
<feature type="short sequence motif" description="Q motif" evidence="12">
    <location>
        <begin position="142"/>
        <end position="168"/>
    </location>
</feature>
<dbReference type="FunFam" id="3.40.50.300:FF:000008">
    <property type="entry name" value="ATP-dependent RNA helicase RhlB"/>
    <property type="match status" value="1"/>
</dbReference>
<feature type="region of interest" description="Disordered" evidence="14">
    <location>
        <begin position="64"/>
        <end position="108"/>
    </location>
</feature>
<evidence type="ECO:0000256" key="6">
    <source>
        <dbReference type="ARBA" id="ARBA00022741"/>
    </source>
</evidence>
<dbReference type="Pfam" id="PF25879">
    <property type="entry name" value="WHD_LYAR"/>
    <property type="match status" value="1"/>
</dbReference>
<dbReference type="InterPro" id="IPR001650">
    <property type="entry name" value="Helicase_C-like"/>
</dbReference>
<feature type="domain" description="Helicase ATP-binding" evidence="15">
    <location>
        <begin position="171"/>
        <end position="346"/>
    </location>
</feature>
<organism evidence="18 19">
    <name type="scientific">Prymnesium parvum</name>
    <name type="common">Toxic golden alga</name>
    <dbReference type="NCBI Taxonomy" id="97485"/>
    <lineage>
        <taxon>Eukaryota</taxon>
        <taxon>Haptista</taxon>
        <taxon>Haptophyta</taxon>
        <taxon>Prymnesiophyceae</taxon>
        <taxon>Prymnesiales</taxon>
        <taxon>Prymnesiaceae</taxon>
        <taxon>Prymnesium</taxon>
    </lineage>
</organism>
<evidence type="ECO:0000256" key="4">
    <source>
        <dbReference type="ARBA" id="ARBA00022517"/>
    </source>
</evidence>
<dbReference type="InterPro" id="IPR058719">
    <property type="entry name" value="WHD_LYAR"/>
</dbReference>
<evidence type="ECO:0000256" key="2">
    <source>
        <dbReference type="ARBA" id="ARBA00009334"/>
    </source>
</evidence>
<evidence type="ECO:0000256" key="9">
    <source>
        <dbReference type="ARBA" id="ARBA00022840"/>
    </source>
</evidence>
<keyword evidence="6 13" id="KW-0547">Nucleotide-binding</keyword>
<dbReference type="InterPro" id="IPR011545">
    <property type="entry name" value="DEAD/DEAH_box_helicase_dom"/>
</dbReference>
<dbReference type="GO" id="GO:0016787">
    <property type="term" value="F:hydrolase activity"/>
    <property type="evidence" value="ECO:0007669"/>
    <property type="project" value="UniProtKB-KW"/>
</dbReference>
<dbReference type="EC" id="3.6.4.13" evidence="3"/>
<dbReference type="GO" id="GO:0003676">
    <property type="term" value="F:nucleic acid binding"/>
    <property type="evidence" value="ECO:0007669"/>
    <property type="project" value="InterPro"/>
</dbReference>
<comment type="subcellular location">
    <subcellularLocation>
        <location evidence="1">Nucleus</location>
        <location evidence="1">Nucleolus</location>
    </subcellularLocation>
</comment>
<dbReference type="Pfam" id="PF00270">
    <property type="entry name" value="DEAD"/>
    <property type="match status" value="1"/>
</dbReference>
<dbReference type="InterPro" id="IPR044742">
    <property type="entry name" value="DEAD/DEAH_RhlB"/>
</dbReference>
<keyword evidence="9 13" id="KW-0067">ATP-binding</keyword>